<evidence type="ECO:0000256" key="6">
    <source>
        <dbReference type="PIRSR" id="PIRSR602403-1"/>
    </source>
</evidence>
<dbReference type="PROSITE" id="PS51257">
    <property type="entry name" value="PROKAR_LIPOPROTEIN"/>
    <property type="match status" value="1"/>
</dbReference>
<accession>A0A6G1IR22</accession>
<comment type="cofactor">
    <cofactor evidence="1 6">
        <name>heme</name>
        <dbReference type="ChEBI" id="CHEBI:30413"/>
    </cofactor>
</comment>
<keyword evidence="7" id="KW-0560">Oxidoreductase</keyword>
<evidence type="ECO:0000256" key="5">
    <source>
        <dbReference type="ARBA" id="ARBA00023004"/>
    </source>
</evidence>
<keyword evidence="4 6" id="KW-0479">Metal-binding</keyword>
<dbReference type="EMBL" id="MU005597">
    <property type="protein sequence ID" value="KAF2680430.1"/>
    <property type="molecule type" value="Genomic_DNA"/>
</dbReference>
<comment type="similarity">
    <text evidence="2 7">Belongs to the cytochrome P450 family.</text>
</comment>
<dbReference type="PROSITE" id="PS00086">
    <property type="entry name" value="CYTOCHROME_P450"/>
    <property type="match status" value="1"/>
</dbReference>
<dbReference type="PANTHER" id="PTHR24305">
    <property type="entry name" value="CYTOCHROME P450"/>
    <property type="match status" value="1"/>
</dbReference>
<dbReference type="GO" id="GO:0016705">
    <property type="term" value="F:oxidoreductase activity, acting on paired donors, with incorporation or reduction of molecular oxygen"/>
    <property type="evidence" value="ECO:0007669"/>
    <property type="project" value="InterPro"/>
</dbReference>
<evidence type="ECO:0000256" key="3">
    <source>
        <dbReference type="ARBA" id="ARBA00022617"/>
    </source>
</evidence>
<dbReference type="AlphaFoldDB" id="A0A6G1IR22"/>
<dbReference type="PRINTS" id="PR00465">
    <property type="entry name" value="EP450IV"/>
</dbReference>
<evidence type="ECO:0000313" key="9">
    <source>
        <dbReference type="Proteomes" id="UP000799291"/>
    </source>
</evidence>
<dbReference type="OrthoDB" id="1470350at2759"/>
<keyword evidence="5 6" id="KW-0408">Iron</keyword>
<dbReference type="SUPFAM" id="SSF48264">
    <property type="entry name" value="Cytochrome P450"/>
    <property type="match status" value="1"/>
</dbReference>
<dbReference type="InterPro" id="IPR001128">
    <property type="entry name" value="Cyt_P450"/>
</dbReference>
<evidence type="ECO:0000256" key="4">
    <source>
        <dbReference type="ARBA" id="ARBA00022723"/>
    </source>
</evidence>
<name>A0A6G1IR22_9PLEO</name>
<evidence type="ECO:0000256" key="2">
    <source>
        <dbReference type="ARBA" id="ARBA00010617"/>
    </source>
</evidence>
<keyword evidence="9" id="KW-1185">Reference proteome</keyword>
<proteinExistence type="inferred from homology"/>
<dbReference type="GO" id="GO:0020037">
    <property type="term" value="F:heme binding"/>
    <property type="evidence" value="ECO:0007669"/>
    <property type="project" value="InterPro"/>
</dbReference>
<dbReference type="GO" id="GO:0004497">
    <property type="term" value="F:monooxygenase activity"/>
    <property type="evidence" value="ECO:0007669"/>
    <property type="project" value="UniProtKB-KW"/>
</dbReference>
<dbReference type="Gene3D" id="1.10.630.10">
    <property type="entry name" value="Cytochrome P450"/>
    <property type="match status" value="1"/>
</dbReference>
<keyword evidence="3 6" id="KW-0349">Heme</keyword>
<gene>
    <name evidence="8" type="ORF">K458DRAFT_393076</name>
</gene>
<dbReference type="InterPro" id="IPR050121">
    <property type="entry name" value="Cytochrome_P450_monoxygenase"/>
</dbReference>
<sequence>MDFRQTYSTVSDYRPQVIIILLVACRFVYNLYLHPLSKFPGPAYLASLDIPLSFLQLKGTSQYTLRTAHQKYGSVVHIAPRTLSFINPSAWNDIYGFRNGRAALPKDPEFYNDMLLPDITITRASDDDAVPIRRAMNSAFSHKSLLGQEPMILGHIQRLLAQLRKETSNGNAVDIRKWMVFAMFDINSDFGFGEDMGCVAAGRFHEWVEFVVEFFYAATLIHQCYKFAPLNKLLALCIPRSTKERQAKHHETSLMRVRRRMAKQTERKDFMHHFVRSADKEGLSLPVIEAQASIVNLAGSETTAVAVTGAIYYVLSNPTVHEKLRKEIMETFKTAEDIQLQTVLKKLPYLDAVVQETLRIYTPLSNGFTRVVSDKGGAMISGHWVFPGTVVWINHYCCNTATENFTDPFIFAPERWLGDPKYKSDKRDVVQPFSVGPRNCPGKMFALNNMKLLLTHLIWSFDMELEKSTEDWHVGQKVFNGWIQPDLPVYLSEMVN</sequence>
<dbReference type="Pfam" id="PF00067">
    <property type="entry name" value="p450"/>
    <property type="match status" value="1"/>
</dbReference>
<dbReference type="GO" id="GO:0005506">
    <property type="term" value="F:iron ion binding"/>
    <property type="evidence" value="ECO:0007669"/>
    <property type="project" value="InterPro"/>
</dbReference>
<dbReference type="InterPro" id="IPR036396">
    <property type="entry name" value="Cyt_P450_sf"/>
</dbReference>
<dbReference type="PANTHER" id="PTHR24305:SF210">
    <property type="entry name" value="CYTOCHROME P450 MONOOXYGENASE ASQL-RELATED"/>
    <property type="match status" value="1"/>
</dbReference>
<dbReference type="InterPro" id="IPR017972">
    <property type="entry name" value="Cyt_P450_CS"/>
</dbReference>
<evidence type="ECO:0000256" key="7">
    <source>
        <dbReference type="RuleBase" id="RU000461"/>
    </source>
</evidence>
<feature type="binding site" description="axial binding residue" evidence="6">
    <location>
        <position position="440"/>
    </location>
    <ligand>
        <name>heme</name>
        <dbReference type="ChEBI" id="CHEBI:30413"/>
    </ligand>
    <ligandPart>
        <name>Fe</name>
        <dbReference type="ChEBI" id="CHEBI:18248"/>
    </ligandPart>
</feature>
<protein>
    <submittedName>
        <fullName evidence="8">Cytochrome P450</fullName>
    </submittedName>
</protein>
<dbReference type="PRINTS" id="PR00385">
    <property type="entry name" value="P450"/>
</dbReference>
<dbReference type="CDD" id="cd11058">
    <property type="entry name" value="CYP60B-like"/>
    <property type="match status" value="1"/>
</dbReference>
<evidence type="ECO:0000313" key="8">
    <source>
        <dbReference type="EMBL" id="KAF2680430.1"/>
    </source>
</evidence>
<reference evidence="8" key="1">
    <citation type="journal article" date="2020" name="Stud. Mycol.">
        <title>101 Dothideomycetes genomes: a test case for predicting lifestyles and emergence of pathogens.</title>
        <authorList>
            <person name="Haridas S."/>
            <person name="Albert R."/>
            <person name="Binder M."/>
            <person name="Bloem J."/>
            <person name="Labutti K."/>
            <person name="Salamov A."/>
            <person name="Andreopoulos B."/>
            <person name="Baker S."/>
            <person name="Barry K."/>
            <person name="Bills G."/>
            <person name="Bluhm B."/>
            <person name="Cannon C."/>
            <person name="Castanera R."/>
            <person name="Culley D."/>
            <person name="Daum C."/>
            <person name="Ezra D."/>
            <person name="Gonzalez J."/>
            <person name="Henrissat B."/>
            <person name="Kuo A."/>
            <person name="Liang C."/>
            <person name="Lipzen A."/>
            <person name="Lutzoni F."/>
            <person name="Magnuson J."/>
            <person name="Mondo S."/>
            <person name="Nolan M."/>
            <person name="Ohm R."/>
            <person name="Pangilinan J."/>
            <person name="Park H.-J."/>
            <person name="Ramirez L."/>
            <person name="Alfaro M."/>
            <person name="Sun H."/>
            <person name="Tritt A."/>
            <person name="Yoshinaga Y."/>
            <person name="Zwiers L.-H."/>
            <person name="Turgeon B."/>
            <person name="Goodwin S."/>
            <person name="Spatafora J."/>
            <person name="Crous P."/>
            <person name="Grigoriev I."/>
        </authorList>
    </citation>
    <scope>NUCLEOTIDE SEQUENCE</scope>
    <source>
        <strain evidence="8">CBS 122367</strain>
    </source>
</reference>
<dbReference type="Proteomes" id="UP000799291">
    <property type="component" value="Unassembled WGS sequence"/>
</dbReference>
<dbReference type="InterPro" id="IPR002403">
    <property type="entry name" value="Cyt_P450_E_grp-IV"/>
</dbReference>
<keyword evidence="7" id="KW-0503">Monooxygenase</keyword>
<organism evidence="8 9">
    <name type="scientific">Lentithecium fluviatile CBS 122367</name>
    <dbReference type="NCBI Taxonomy" id="1168545"/>
    <lineage>
        <taxon>Eukaryota</taxon>
        <taxon>Fungi</taxon>
        <taxon>Dikarya</taxon>
        <taxon>Ascomycota</taxon>
        <taxon>Pezizomycotina</taxon>
        <taxon>Dothideomycetes</taxon>
        <taxon>Pleosporomycetidae</taxon>
        <taxon>Pleosporales</taxon>
        <taxon>Massarineae</taxon>
        <taxon>Lentitheciaceae</taxon>
        <taxon>Lentithecium</taxon>
    </lineage>
</organism>
<evidence type="ECO:0000256" key="1">
    <source>
        <dbReference type="ARBA" id="ARBA00001971"/>
    </source>
</evidence>